<gene>
    <name evidence="1" type="ORF">SAMN02787144_1006244</name>
</gene>
<sequence>MCAMAGRCGRSRLPSFVARMTELAASIRLLLAGYRERDQRPTARPAGTVAVAAVTRLFPLPTERP</sequence>
<proteinExistence type="predicted"/>
<organism evidence="1 2">
    <name type="scientific">Streptomyces atratus</name>
    <dbReference type="NCBI Taxonomy" id="1893"/>
    <lineage>
        <taxon>Bacteria</taxon>
        <taxon>Bacillati</taxon>
        <taxon>Actinomycetota</taxon>
        <taxon>Actinomycetes</taxon>
        <taxon>Kitasatosporales</taxon>
        <taxon>Streptomycetaceae</taxon>
        <taxon>Streptomyces</taxon>
    </lineage>
</organism>
<evidence type="ECO:0000313" key="1">
    <source>
        <dbReference type="EMBL" id="SFX80722.1"/>
    </source>
</evidence>
<evidence type="ECO:0000313" key="2">
    <source>
        <dbReference type="Proteomes" id="UP000181909"/>
    </source>
</evidence>
<protein>
    <submittedName>
        <fullName evidence="1">Uncharacterized protein</fullName>
    </submittedName>
</protein>
<dbReference type="Proteomes" id="UP000181909">
    <property type="component" value="Unassembled WGS sequence"/>
</dbReference>
<dbReference type="EMBL" id="FPJO01000006">
    <property type="protein sequence ID" value="SFX80722.1"/>
    <property type="molecule type" value="Genomic_DNA"/>
</dbReference>
<name>A0A1K2A2L3_STRAR</name>
<accession>A0A1K2A2L3</accession>
<reference evidence="1 2" key="1">
    <citation type="submission" date="2016-11" db="EMBL/GenBank/DDBJ databases">
        <authorList>
            <person name="Jaros S."/>
            <person name="Januszkiewicz K."/>
            <person name="Wedrychowicz H."/>
        </authorList>
    </citation>
    <scope>NUCLEOTIDE SEQUENCE [LARGE SCALE GENOMIC DNA]</scope>
    <source>
        <strain evidence="1 2">OK807</strain>
    </source>
</reference>
<dbReference type="AlphaFoldDB" id="A0A1K2A2L3"/>